<feature type="domain" description="M23ase beta-sheet core" evidence="3">
    <location>
        <begin position="297"/>
        <end position="388"/>
    </location>
</feature>
<gene>
    <name evidence="4" type="ORF">IAC23_06790</name>
</gene>
<dbReference type="Gene3D" id="2.70.70.10">
    <property type="entry name" value="Glucose Permease (Domain IIA)"/>
    <property type="match status" value="1"/>
</dbReference>
<feature type="coiled-coil region" evidence="2">
    <location>
        <begin position="90"/>
        <end position="117"/>
    </location>
</feature>
<name>A0A9D9HD00_9BACT</name>
<reference evidence="4" key="1">
    <citation type="submission" date="2020-10" db="EMBL/GenBank/DDBJ databases">
        <authorList>
            <person name="Gilroy R."/>
        </authorList>
    </citation>
    <scope>NUCLEOTIDE SEQUENCE</scope>
    <source>
        <strain evidence="4">D5-748</strain>
    </source>
</reference>
<evidence type="ECO:0000256" key="1">
    <source>
        <dbReference type="ARBA" id="ARBA00022729"/>
    </source>
</evidence>
<evidence type="ECO:0000256" key="2">
    <source>
        <dbReference type="SAM" id="Coils"/>
    </source>
</evidence>
<dbReference type="GO" id="GO:0004222">
    <property type="term" value="F:metalloendopeptidase activity"/>
    <property type="evidence" value="ECO:0007669"/>
    <property type="project" value="TreeGrafter"/>
</dbReference>
<dbReference type="InterPro" id="IPR011055">
    <property type="entry name" value="Dup_hybrid_motif"/>
</dbReference>
<keyword evidence="2" id="KW-0175">Coiled coil</keyword>
<dbReference type="PANTHER" id="PTHR21666:SF289">
    <property type="entry name" value="L-ALA--D-GLU ENDOPEPTIDASE"/>
    <property type="match status" value="1"/>
</dbReference>
<dbReference type="InterPro" id="IPR050570">
    <property type="entry name" value="Cell_wall_metabolism_enzyme"/>
</dbReference>
<evidence type="ECO:0000259" key="3">
    <source>
        <dbReference type="Pfam" id="PF01551"/>
    </source>
</evidence>
<organism evidence="4 5">
    <name type="scientific">Candidatus Cryptobacteroides merdavium</name>
    <dbReference type="NCBI Taxonomy" id="2840769"/>
    <lineage>
        <taxon>Bacteria</taxon>
        <taxon>Pseudomonadati</taxon>
        <taxon>Bacteroidota</taxon>
        <taxon>Bacteroidia</taxon>
        <taxon>Bacteroidales</taxon>
        <taxon>Candidatus Cryptobacteroides</taxon>
    </lineage>
</organism>
<reference evidence="4" key="2">
    <citation type="journal article" date="2021" name="PeerJ">
        <title>Extensive microbial diversity within the chicken gut microbiome revealed by metagenomics and culture.</title>
        <authorList>
            <person name="Gilroy R."/>
            <person name="Ravi A."/>
            <person name="Getino M."/>
            <person name="Pursley I."/>
            <person name="Horton D.L."/>
            <person name="Alikhan N.F."/>
            <person name="Baker D."/>
            <person name="Gharbi K."/>
            <person name="Hall N."/>
            <person name="Watson M."/>
            <person name="Adriaenssens E.M."/>
            <person name="Foster-Nyarko E."/>
            <person name="Jarju S."/>
            <person name="Secka A."/>
            <person name="Antonio M."/>
            <person name="Oren A."/>
            <person name="Chaudhuri R.R."/>
            <person name="La Ragione R."/>
            <person name="Hildebrand F."/>
            <person name="Pallen M.J."/>
        </authorList>
    </citation>
    <scope>NUCLEOTIDE SEQUENCE</scope>
    <source>
        <strain evidence="4">D5-748</strain>
    </source>
</reference>
<sequence>MTMSFLRIFIAAIVLFFSMSWLDAQDTGAYKARVAALEKEMAIIDRQLSDNASKSRSLLSDLTLIRKRISNRKELINAADRQIRVYSDGIYSAQKQINRLEERIDTLSEHYGRLVRSAYKNRDAKIWYMYILASENLGQAFRRYGYFKNLSREINEQAVRIEEARAELEAEKERLQQLRKETEQVRGQRARELASLQADERRAENTVSTLKRDRRKYERQLAEKKKQVDALNREIKRLVAAAMKGSEDKSGDRPVDYKLASEFSKNRGKLPWPANGPVVDGFGQRYHPVFTKIKLPFNNGIDIALSPGTSVNAVFDGVVKQIVVMPGYNICILVQHGNYFSFYCKLQTAAVKAGDKVKTGQKMGTVDTINGETKLHFQIWQDQSPQDPELWLRKK</sequence>
<dbReference type="EMBL" id="JADIMO010000087">
    <property type="protein sequence ID" value="MBO8445383.1"/>
    <property type="molecule type" value="Genomic_DNA"/>
</dbReference>
<dbReference type="CDD" id="cd12797">
    <property type="entry name" value="M23_peptidase"/>
    <property type="match status" value="1"/>
</dbReference>
<protein>
    <submittedName>
        <fullName evidence="4">Peptidoglycan DD-metalloendopeptidase family protein</fullName>
    </submittedName>
</protein>
<evidence type="ECO:0000313" key="5">
    <source>
        <dbReference type="Proteomes" id="UP000823619"/>
    </source>
</evidence>
<dbReference type="Gene3D" id="6.10.250.3150">
    <property type="match status" value="1"/>
</dbReference>
<dbReference type="Proteomes" id="UP000823619">
    <property type="component" value="Unassembled WGS sequence"/>
</dbReference>
<dbReference type="InterPro" id="IPR016047">
    <property type="entry name" value="M23ase_b-sheet_dom"/>
</dbReference>
<accession>A0A9D9HD00</accession>
<dbReference type="PANTHER" id="PTHR21666">
    <property type="entry name" value="PEPTIDASE-RELATED"/>
    <property type="match status" value="1"/>
</dbReference>
<comment type="caution">
    <text evidence="4">The sequence shown here is derived from an EMBL/GenBank/DDBJ whole genome shotgun (WGS) entry which is preliminary data.</text>
</comment>
<keyword evidence="1" id="KW-0732">Signal</keyword>
<dbReference type="SUPFAM" id="SSF51261">
    <property type="entry name" value="Duplicated hybrid motif"/>
    <property type="match status" value="1"/>
</dbReference>
<evidence type="ECO:0000313" key="4">
    <source>
        <dbReference type="EMBL" id="MBO8445383.1"/>
    </source>
</evidence>
<feature type="coiled-coil region" evidence="2">
    <location>
        <begin position="147"/>
        <end position="241"/>
    </location>
</feature>
<dbReference type="AlphaFoldDB" id="A0A9D9HD00"/>
<dbReference type="Pfam" id="PF01551">
    <property type="entry name" value="Peptidase_M23"/>
    <property type="match status" value="1"/>
</dbReference>
<proteinExistence type="predicted"/>